<dbReference type="UniPathway" id="UPA00070">
    <property type="reaction ID" value="UER00117"/>
</dbReference>
<feature type="active site" evidence="6">
    <location>
        <position position="306"/>
    </location>
</feature>
<proteinExistence type="inferred from homology"/>
<evidence type="ECO:0000256" key="4">
    <source>
        <dbReference type="ARBA" id="ARBA00022801"/>
    </source>
</evidence>
<dbReference type="Gene3D" id="3.20.20.140">
    <property type="entry name" value="Metal-dependent hydrolases"/>
    <property type="match status" value="1"/>
</dbReference>
<feature type="binding site" evidence="6">
    <location>
        <begin position="324"/>
        <end position="325"/>
    </location>
    <ligand>
        <name>substrate</name>
    </ligand>
</feature>
<dbReference type="InterPro" id="IPR050138">
    <property type="entry name" value="DHOase/Allantoinase_Hydrolase"/>
</dbReference>
<comment type="function">
    <text evidence="1 6">Catalyzes the reversible cyclization of carbamoyl aspartate to dihydroorotate.</text>
</comment>
<dbReference type="InterPro" id="IPR024403">
    <property type="entry name" value="DHOase_cat"/>
</dbReference>
<dbReference type="SUPFAM" id="SSF51338">
    <property type="entry name" value="Composite domain of metallo-dependent hydrolases"/>
    <property type="match status" value="1"/>
</dbReference>
<dbReference type="RefSeq" id="WP_103264581.1">
    <property type="nucleotide sequence ID" value="NZ_CABMLE010000003.1"/>
</dbReference>
<dbReference type="Proteomes" id="UP000236197">
    <property type="component" value="Unassembled WGS sequence"/>
</dbReference>
<evidence type="ECO:0000313" key="8">
    <source>
        <dbReference type="EMBL" id="PNV68104.1"/>
    </source>
</evidence>
<name>A0A2K2UCT7_9ACTN</name>
<dbReference type="OrthoDB" id="9803027at2"/>
<dbReference type="CDD" id="cd01317">
    <property type="entry name" value="DHOase_IIa"/>
    <property type="match status" value="1"/>
</dbReference>
<comment type="cofactor">
    <cofactor evidence="6">
        <name>Zn(2+)</name>
        <dbReference type="ChEBI" id="CHEBI:29105"/>
    </cofactor>
    <text evidence="6">Binds 2 Zn(2+) ions per subunit.</text>
</comment>
<dbReference type="Pfam" id="PF12890">
    <property type="entry name" value="DHOase"/>
    <property type="match status" value="1"/>
</dbReference>
<evidence type="ECO:0000259" key="7">
    <source>
        <dbReference type="Pfam" id="PF12890"/>
    </source>
</evidence>
<dbReference type="PANTHER" id="PTHR43668">
    <property type="entry name" value="ALLANTOINASE"/>
    <property type="match status" value="1"/>
</dbReference>
<dbReference type="GO" id="GO:0008270">
    <property type="term" value="F:zinc ion binding"/>
    <property type="evidence" value="ECO:0007669"/>
    <property type="project" value="UniProtKB-UniRule"/>
</dbReference>
<sequence>MALLLKNAHVIDPQVGLNETADILVRDGKIVEIGQNLAMEKGVERDLGGKIVVPGLVDIHVHLREPGYETKEDIASGTRAAAHGGFTAVCCMPNTKPVIDNAVGVEYVKARAAAVGKCRVHVAGSCSQGLAGDTLSEMGDMVAHGAVAFTDDGRGVQGAGMMRRVMDYAAQFDRVVMSHCQDEDLVGAGQVNEGVVSTRLGMLGWPAEGEEIQIARDIAICRLTGCPLHVQHLTTARGLELVRAAKAEGLPVTCEVTPHHLFLTEDAIGDDYNTFLKVNPPLRTADDAAALVEGVKDGTVDAIVTDHAPHNDFEKNAEFELAPFGMIGLETSLALVITNLVAPGIISWERAVELMAVRPREILRVERVALEPGATADLTVIDPDAAWTVDAADFLSKAVNSGFIGAELTGRATDVYVGGYATLEDGAIVE</sequence>
<dbReference type="Gene3D" id="2.30.40.10">
    <property type="entry name" value="Urease, subunit C, domain 1"/>
    <property type="match status" value="1"/>
</dbReference>
<feature type="binding site" evidence="6">
    <location>
        <position position="62"/>
    </location>
    <ligand>
        <name>Zn(2+)</name>
        <dbReference type="ChEBI" id="CHEBI:29105"/>
        <label>1</label>
    </ligand>
</feature>
<comment type="similarity">
    <text evidence="2 6">Belongs to the metallo-dependent hydrolases superfamily. DHOase family. Class I DHOase subfamily.</text>
</comment>
<dbReference type="GO" id="GO:0004038">
    <property type="term" value="F:allantoinase activity"/>
    <property type="evidence" value="ECO:0007669"/>
    <property type="project" value="TreeGrafter"/>
</dbReference>
<dbReference type="InterPro" id="IPR004722">
    <property type="entry name" value="DHOase"/>
</dbReference>
<dbReference type="GO" id="GO:0004151">
    <property type="term" value="F:dihydroorotase activity"/>
    <property type="evidence" value="ECO:0007669"/>
    <property type="project" value="UniProtKB-UniRule"/>
</dbReference>
<dbReference type="SUPFAM" id="SSF51556">
    <property type="entry name" value="Metallo-dependent hydrolases"/>
    <property type="match status" value="1"/>
</dbReference>
<feature type="binding site" evidence="6">
    <location>
        <position position="152"/>
    </location>
    <ligand>
        <name>Zn(2+)</name>
        <dbReference type="ChEBI" id="CHEBI:29105"/>
        <label>1</label>
    </ligand>
</feature>
<dbReference type="AlphaFoldDB" id="A0A2K2UCT7"/>
<feature type="binding site" evidence="6">
    <location>
        <begin position="62"/>
        <end position="64"/>
    </location>
    <ligand>
        <name>substrate</name>
    </ligand>
</feature>
<comment type="caution">
    <text evidence="8">The sequence shown here is derived from an EMBL/GenBank/DDBJ whole genome shotgun (WGS) entry which is preliminary data.</text>
</comment>
<dbReference type="NCBIfam" id="TIGR00857">
    <property type="entry name" value="pyrC_multi"/>
    <property type="match status" value="1"/>
</dbReference>
<feature type="binding site" evidence="6">
    <location>
        <position position="279"/>
    </location>
    <ligand>
        <name>substrate</name>
    </ligand>
</feature>
<dbReference type="HAMAP" id="MF_00220_B">
    <property type="entry name" value="PyrC_classI_B"/>
    <property type="match status" value="1"/>
</dbReference>
<feature type="binding site" evidence="6">
    <location>
        <position position="310"/>
    </location>
    <ligand>
        <name>substrate</name>
    </ligand>
</feature>
<dbReference type="GO" id="GO:0044205">
    <property type="term" value="P:'de novo' UMP biosynthetic process"/>
    <property type="evidence" value="ECO:0007669"/>
    <property type="project" value="UniProtKB-UniRule"/>
</dbReference>
<dbReference type="InterPro" id="IPR011059">
    <property type="entry name" value="Metal-dep_hydrolase_composite"/>
</dbReference>
<feature type="binding site" evidence="6">
    <location>
        <position position="152"/>
    </location>
    <ligand>
        <name>Zn(2+)</name>
        <dbReference type="ChEBI" id="CHEBI:29105"/>
        <label>2</label>
    </ligand>
</feature>
<feature type="binding site" evidence="6">
    <location>
        <position position="94"/>
    </location>
    <ligand>
        <name>substrate</name>
    </ligand>
</feature>
<comment type="pathway">
    <text evidence="6">Pyrimidine metabolism; UMP biosynthesis via de novo pathway; (S)-dihydroorotate from bicarbonate: step 3/3.</text>
</comment>
<evidence type="ECO:0000256" key="5">
    <source>
        <dbReference type="ARBA" id="ARBA00022975"/>
    </source>
</evidence>
<reference evidence="9" key="1">
    <citation type="submission" date="2018-01" db="EMBL/GenBank/DDBJ databases">
        <title>Rubneribacter badeniensis gen. nov., sp. nov., and Colonibacter rubneri, gen. nov., sp. nov., WGS of new members of the Eggerthellaceae.</title>
        <authorList>
            <person name="Danylec N."/>
            <person name="Stoll D.A."/>
            <person name="Doetsch A."/>
            <person name="Kulling S.E."/>
            <person name="Huch M."/>
        </authorList>
    </citation>
    <scope>NUCLEOTIDE SEQUENCE [LARGE SCALE GENOMIC DNA]</scope>
    <source>
        <strain evidence="9">ResAG-96</strain>
    </source>
</reference>
<evidence type="ECO:0000256" key="1">
    <source>
        <dbReference type="ARBA" id="ARBA00002368"/>
    </source>
</evidence>
<dbReference type="InterPro" id="IPR032466">
    <property type="entry name" value="Metal_Hydrolase"/>
</dbReference>
<keyword evidence="5 6" id="KW-0665">Pyrimidine biosynthesis</keyword>
<keyword evidence="6" id="KW-0862">Zinc</keyword>
<dbReference type="InterPro" id="IPR002195">
    <property type="entry name" value="Dihydroorotase_CS"/>
</dbReference>
<dbReference type="PROSITE" id="PS00482">
    <property type="entry name" value="DIHYDROOROTASE_1"/>
    <property type="match status" value="1"/>
</dbReference>
<evidence type="ECO:0000256" key="2">
    <source>
        <dbReference type="ARBA" id="ARBA00010286"/>
    </source>
</evidence>
<dbReference type="PANTHER" id="PTHR43668:SF2">
    <property type="entry name" value="ALLANTOINASE"/>
    <property type="match status" value="1"/>
</dbReference>
<evidence type="ECO:0000256" key="3">
    <source>
        <dbReference type="ARBA" id="ARBA00022723"/>
    </source>
</evidence>
<dbReference type="GO" id="GO:0006145">
    <property type="term" value="P:purine nucleobase catabolic process"/>
    <property type="evidence" value="ECO:0007669"/>
    <property type="project" value="TreeGrafter"/>
</dbReference>
<accession>A0A2K2UCT7</accession>
<keyword evidence="3 6" id="KW-0479">Metal-binding</keyword>
<evidence type="ECO:0000313" key="9">
    <source>
        <dbReference type="Proteomes" id="UP000236197"/>
    </source>
</evidence>
<gene>
    <name evidence="6" type="primary">pyrC</name>
    <name evidence="8" type="ORF">C2L71_04530</name>
</gene>
<protein>
    <recommendedName>
        <fullName evidence="6">Dihydroorotase</fullName>
        <shortName evidence="6">DHOase</shortName>
        <ecNumber evidence="6">3.5.2.3</ecNumber>
    </recommendedName>
</protein>
<feature type="binding site" evidence="6">
    <location>
        <position position="179"/>
    </location>
    <ligand>
        <name>Zn(2+)</name>
        <dbReference type="ChEBI" id="CHEBI:29105"/>
        <label>2</label>
    </ligand>
</feature>
<feature type="domain" description="Dihydroorotase catalytic" evidence="7">
    <location>
        <begin position="49"/>
        <end position="235"/>
    </location>
</feature>
<keyword evidence="9" id="KW-1185">Reference proteome</keyword>
<evidence type="ECO:0000256" key="6">
    <source>
        <dbReference type="HAMAP-Rule" id="MF_00220"/>
    </source>
</evidence>
<dbReference type="PROSITE" id="PS00483">
    <property type="entry name" value="DIHYDROOROTASE_2"/>
    <property type="match status" value="1"/>
</dbReference>
<keyword evidence="4 6" id="KW-0378">Hydrolase</keyword>
<feature type="binding site" evidence="6">
    <location>
        <position position="60"/>
    </location>
    <ligand>
        <name>Zn(2+)</name>
        <dbReference type="ChEBI" id="CHEBI:29105"/>
        <label>1</label>
    </ligand>
</feature>
<dbReference type="GO" id="GO:0005737">
    <property type="term" value="C:cytoplasm"/>
    <property type="evidence" value="ECO:0007669"/>
    <property type="project" value="TreeGrafter"/>
</dbReference>
<organism evidence="8 9">
    <name type="scientific">Enteroscipio rubneri</name>
    <dbReference type="NCBI Taxonomy" id="2070686"/>
    <lineage>
        <taxon>Bacteria</taxon>
        <taxon>Bacillati</taxon>
        <taxon>Actinomycetota</taxon>
        <taxon>Coriobacteriia</taxon>
        <taxon>Eggerthellales</taxon>
        <taxon>Eggerthellaceae</taxon>
        <taxon>Enteroscipio</taxon>
    </lineage>
</organism>
<feature type="binding site" evidence="6">
    <location>
        <position position="232"/>
    </location>
    <ligand>
        <name>Zn(2+)</name>
        <dbReference type="ChEBI" id="CHEBI:29105"/>
        <label>2</label>
    </ligand>
</feature>
<dbReference type="EC" id="3.5.2.3" evidence="6"/>
<feature type="binding site" evidence="6">
    <location>
        <position position="306"/>
    </location>
    <ligand>
        <name>Zn(2+)</name>
        <dbReference type="ChEBI" id="CHEBI:29105"/>
        <label>1</label>
    </ligand>
</feature>
<dbReference type="EMBL" id="PPEK01000003">
    <property type="protein sequence ID" value="PNV68104.1"/>
    <property type="molecule type" value="Genomic_DNA"/>
</dbReference>
<comment type="catalytic activity">
    <reaction evidence="6">
        <text>(S)-dihydroorotate + H2O = N-carbamoyl-L-aspartate + H(+)</text>
        <dbReference type="Rhea" id="RHEA:24296"/>
        <dbReference type="ChEBI" id="CHEBI:15377"/>
        <dbReference type="ChEBI" id="CHEBI:15378"/>
        <dbReference type="ChEBI" id="CHEBI:30864"/>
        <dbReference type="ChEBI" id="CHEBI:32814"/>
        <dbReference type="EC" id="3.5.2.3"/>
    </reaction>
</comment>